<comment type="caution">
    <text evidence="3">The sequence shown here is derived from an EMBL/GenBank/DDBJ whole genome shotgun (WGS) entry which is preliminary data.</text>
</comment>
<dbReference type="SUPFAM" id="SSF48557">
    <property type="entry name" value="L-aspartase-like"/>
    <property type="match status" value="1"/>
</dbReference>
<proteinExistence type="predicted"/>
<name>A0ABV8Z191_9ACTN</name>
<sequence length="131" mass="13707">MCLAALGTARLSTARLSALGRPELTGLRSYLADEASAGSGMMILEYSAVATTAEIQAYATPAALAHVVLSQGVEEAASFATQAARKTLRLTDTYRQVLACELVTAVRALRRRGTPPPPGTQAARACTRARS</sequence>
<keyword evidence="1 3" id="KW-0456">Lyase</keyword>
<dbReference type="Proteomes" id="UP001596012">
    <property type="component" value="Unassembled WGS sequence"/>
</dbReference>
<organism evidence="3 4">
    <name type="scientific">Streptomyces xiangluensis</name>
    <dbReference type="NCBI Taxonomy" id="2665720"/>
    <lineage>
        <taxon>Bacteria</taxon>
        <taxon>Bacillati</taxon>
        <taxon>Actinomycetota</taxon>
        <taxon>Actinomycetes</taxon>
        <taxon>Kitasatosporales</taxon>
        <taxon>Streptomycetaceae</taxon>
        <taxon>Streptomyces</taxon>
    </lineage>
</organism>
<accession>A0ABV8Z191</accession>
<evidence type="ECO:0000256" key="2">
    <source>
        <dbReference type="SAM" id="MobiDB-lite"/>
    </source>
</evidence>
<evidence type="ECO:0000313" key="4">
    <source>
        <dbReference type="Proteomes" id="UP001596012"/>
    </source>
</evidence>
<dbReference type="InterPro" id="IPR008948">
    <property type="entry name" value="L-Aspartase-like"/>
</dbReference>
<gene>
    <name evidence="3" type="ORF">ACFPH6_42560</name>
</gene>
<dbReference type="RefSeq" id="WP_386353514.1">
    <property type="nucleotide sequence ID" value="NZ_JBHSFG010000087.1"/>
</dbReference>
<dbReference type="GO" id="GO:0016829">
    <property type="term" value="F:lyase activity"/>
    <property type="evidence" value="ECO:0007669"/>
    <property type="project" value="UniProtKB-KW"/>
</dbReference>
<evidence type="ECO:0000256" key="1">
    <source>
        <dbReference type="ARBA" id="ARBA00023239"/>
    </source>
</evidence>
<dbReference type="Gene3D" id="1.20.200.10">
    <property type="entry name" value="Fumarase/aspartase (Central domain)"/>
    <property type="match status" value="1"/>
</dbReference>
<protein>
    <submittedName>
        <fullName evidence="3">Aromatic amino acid lyase</fullName>
    </submittedName>
</protein>
<evidence type="ECO:0000313" key="3">
    <source>
        <dbReference type="EMBL" id="MFC4471102.1"/>
    </source>
</evidence>
<feature type="region of interest" description="Disordered" evidence="2">
    <location>
        <begin position="111"/>
        <end position="131"/>
    </location>
</feature>
<dbReference type="Pfam" id="PF00221">
    <property type="entry name" value="Lyase_aromatic"/>
    <property type="match status" value="1"/>
</dbReference>
<keyword evidence="4" id="KW-1185">Reference proteome</keyword>
<reference evidence="4" key="1">
    <citation type="journal article" date="2019" name="Int. J. Syst. Evol. Microbiol.">
        <title>The Global Catalogue of Microorganisms (GCM) 10K type strain sequencing project: providing services to taxonomists for standard genome sequencing and annotation.</title>
        <authorList>
            <consortium name="The Broad Institute Genomics Platform"/>
            <consortium name="The Broad Institute Genome Sequencing Center for Infectious Disease"/>
            <person name="Wu L."/>
            <person name="Ma J."/>
        </authorList>
    </citation>
    <scope>NUCLEOTIDE SEQUENCE [LARGE SCALE GENOMIC DNA]</scope>
    <source>
        <strain evidence="4">DT43</strain>
    </source>
</reference>
<dbReference type="InterPro" id="IPR001106">
    <property type="entry name" value="Aromatic_Lyase"/>
</dbReference>
<dbReference type="EMBL" id="JBHSFG010000087">
    <property type="protein sequence ID" value="MFC4471102.1"/>
    <property type="molecule type" value="Genomic_DNA"/>
</dbReference>